<feature type="active site" description="Charge relay system" evidence="5 6">
    <location>
        <position position="106"/>
    </location>
</feature>
<evidence type="ECO:0000313" key="9">
    <source>
        <dbReference type="Proteomes" id="UP000008467"/>
    </source>
</evidence>
<dbReference type="EMBL" id="CP002582">
    <property type="protein sequence ID" value="ADZ83418.1"/>
    <property type="molecule type" value="Genomic_DNA"/>
</dbReference>
<accession>F2JLM7</accession>
<dbReference type="PROSITE" id="PS00136">
    <property type="entry name" value="SUBTILASE_ASP"/>
    <property type="match status" value="1"/>
</dbReference>
<dbReference type="InterPro" id="IPR023827">
    <property type="entry name" value="Peptidase_S8_Asp-AS"/>
</dbReference>
<dbReference type="InterPro" id="IPR050131">
    <property type="entry name" value="Peptidase_S8_subtilisin-like"/>
</dbReference>
<dbReference type="AlphaFoldDB" id="F2JLM7"/>
<dbReference type="Proteomes" id="UP000008467">
    <property type="component" value="Chromosome"/>
</dbReference>
<keyword evidence="3 6" id="KW-0378">Hydrolase</keyword>
<dbReference type="STRING" id="642492.Clole_1694"/>
<feature type="domain" description="Peptidase S8/S53" evidence="7">
    <location>
        <begin position="97"/>
        <end position="303"/>
    </location>
</feature>
<keyword evidence="4 6" id="KW-0720">Serine protease</keyword>
<dbReference type="InterPro" id="IPR017310">
    <property type="entry name" value="Pept_S8A_subtilisin_clostridia"/>
</dbReference>
<evidence type="ECO:0000256" key="1">
    <source>
        <dbReference type="ARBA" id="ARBA00011073"/>
    </source>
</evidence>
<evidence type="ECO:0000256" key="6">
    <source>
        <dbReference type="PROSITE-ProRule" id="PRU01240"/>
    </source>
</evidence>
<protein>
    <submittedName>
        <fullName evidence="8">Peptidase S8 and S53 subtilisin kexin sedolisin</fullName>
    </submittedName>
</protein>
<dbReference type="InterPro" id="IPR000209">
    <property type="entry name" value="Peptidase_S8/S53_dom"/>
</dbReference>
<name>F2JLM7_CELLD</name>
<organism evidence="8 9">
    <name type="scientific">Cellulosilyticum lentocellum (strain ATCC 49066 / DSM 5427 / NCIMB 11756 / RHM5)</name>
    <name type="common">Clostridium lentocellum</name>
    <dbReference type="NCBI Taxonomy" id="642492"/>
    <lineage>
        <taxon>Bacteria</taxon>
        <taxon>Bacillati</taxon>
        <taxon>Bacillota</taxon>
        <taxon>Clostridia</taxon>
        <taxon>Lachnospirales</taxon>
        <taxon>Cellulosilyticaceae</taxon>
        <taxon>Cellulosilyticum</taxon>
    </lineage>
</organism>
<dbReference type="InterPro" id="IPR036852">
    <property type="entry name" value="Peptidase_S8/S53_dom_sf"/>
</dbReference>
<dbReference type="eggNOG" id="COG1404">
    <property type="taxonomic scope" value="Bacteria"/>
</dbReference>
<dbReference type="GO" id="GO:0006508">
    <property type="term" value="P:proteolysis"/>
    <property type="evidence" value="ECO:0007669"/>
    <property type="project" value="UniProtKB-KW"/>
</dbReference>
<dbReference type="GO" id="GO:0004252">
    <property type="term" value="F:serine-type endopeptidase activity"/>
    <property type="evidence" value="ECO:0007669"/>
    <property type="project" value="UniProtKB-UniRule"/>
</dbReference>
<keyword evidence="2 6" id="KW-0645">Protease</keyword>
<feature type="domain" description="Peptidase S8/S53" evidence="7">
    <location>
        <begin position="430"/>
        <end position="551"/>
    </location>
</feature>
<dbReference type="PANTHER" id="PTHR43806">
    <property type="entry name" value="PEPTIDASE S8"/>
    <property type="match status" value="1"/>
</dbReference>
<evidence type="ECO:0000256" key="4">
    <source>
        <dbReference type="ARBA" id="ARBA00022825"/>
    </source>
</evidence>
<feature type="active site" description="Charge relay system" evidence="5 6">
    <location>
        <position position="173"/>
    </location>
</feature>
<evidence type="ECO:0000313" key="8">
    <source>
        <dbReference type="EMBL" id="ADZ83418.1"/>
    </source>
</evidence>
<dbReference type="PRINTS" id="PR00723">
    <property type="entry name" value="SUBTILISIN"/>
</dbReference>
<proteinExistence type="inferred from homology"/>
<dbReference type="PIRSF" id="PIRSF037894">
    <property type="entry name" value="Subtilisin_rel_CspABC"/>
    <property type="match status" value="1"/>
</dbReference>
<dbReference type="CDD" id="cd07478">
    <property type="entry name" value="Peptidases_S8_CspA-like"/>
    <property type="match status" value="1"/>
</dbReference>
<evidence type="ECO:0000256" key="2">
    <source>
        <dbReference type="ARBA" id="ARBA00022670"/>
    </source>
</evidence>
<dbReference type="Gene3D" id="3.40.50.200">
    <property type="entry name" value="Peptidase S8/S53 domain"/>
    <property type="match status" value="1"/>
</dbReference>
<evidence type="ECO:0000256" key="3">
    <source>
        <dbReference type="ARBA" id="ARBA00022801"/>
    </source>
</evidence>
<dbReference type="PANTHER" id="PTHR43806:SF11">
    <property type="entry name" value="CEREVISIN-RELATED"/>
    <property type="match status" value="1"/>
</dbReference>
<dbReference type="Gene3D" id="2.60.120.1290">
    <property type="match status" value="1"/>
</dbReference>
<reference evidence="8" key="1">
    <citation type="journal article" date="2011" name="J. Bacteriol.">
        <title>Complete genome sequence of the cellulose-degrading bacterium Cellulosilyticum lentocellum.</title>
        <authorList>
            <consortium name="US DOE Joint Genome Institute"/>
            <person name="Miller D.A."/>
            <person name="Suen G."/>
            <person name="Bruce D."/>
            <person name="Copeland A."/>
            <person name="Cheng J.F."/>
            <person name="Detter C."/>
            <person name="Goodwin L.A."/>
            <person name="Han C.S."/>
            <person name="Hauser L.J."/>
            <person name="Land M.L."/>
            <person name="Lapidus A."/>
            <person name="Lucas S."/>
            <person name="Meincke L."/>
            <person name="Pitluck S."/>
            <person name="Tapia R."/>
            <person name="Teshima H."/>
            <person name="Woyke T."/>
            <person name="Fox B.G."/>
            <person name="Angert E.R."/>
            <person name="Currie C.R."/>
        </authorList>
    </citation>
    <scope>NUCLEOTIDE SEQUENCE [LARGE SCALE GENOMIC DNA]</scope>
    <source>
        <strain evidence="8">DSM 5427</strain>
    </source>
</reference>
<dbReference type="HOGENOM" id="CLU_025670_0_0_9"/>
<dbReference type="PROSITE" id="PS51892">
    <property type="entry name" value="SUBTILASE"/>
    <property type="match status" value="1"/>
</dbReference>
<sequence length="562" mass="60786">MATIDQQFILSNLVLSNFTDIQTISSAFPSLQFEMIAPNTYVITVPAGEQAEREFNTLRNTVNFITSPIPYGLNAVPALSASNISQFHNYPYGELRGNGIIIGFVDTGIDYTNTLFKNADNTTRIVSIWDQTISGNPPSGYSYGSVYTQQDINEALQSPDPLAIVPSQDENGHGTFLAGIAAGNDQTGTLDYTGGAPDATIAMVKLRPASEYIRDIFLINTGEPAYQNNDIIAGISYLVRLSLQEQKPIVICIGLGSNYGAHNGTEIIEDYISSISIAANIIVVIAAGNEGSSGHHYKGTVSSGGSESLEINVGVRETGFPMFVWVDIPNKITVSIKSPLGQVIEKIPIIPRMPQSFKLNLEETTVTVTYFYPDPLTGGQKIDIRLEEPTPGLWTLTVYGDIVINGIFHVWLPRRGFIQSDTRFLRPDPETTIEIPGTEQFGITVGSYDYLDDSVYVSSGRGPTTDGIMKPDLIAPGVNVQGPMPGGGFTTYVGTSTAAAITSSAAALLMEWGVLKGNFPNMNTRIARSILIRGARRQPNVIYPNTIEGYGRLDLQSSISRA</sequence>
<keyword evidence="9" id="KW-1185">Reference proteome</keyword>
<dbReference type="SUPFAM" id="SSF52743">
    <property type="entry name" value="Subtilisin-like"/>
    <property type="match status" value="1"/>
</dbReference>
<evidence type="ECO:0000259" key="7">
    <source>
        <dbReference type="Pfam" id="PF00082"/>
    </source>
</evidence>
<gene>
    <name evidence="8" type="ordered locus">Clole_1694</name>
</gene>
<dbReference type="RefSeq" id="WP_013656715.1">
    <property type="nucleotide sequence ID" value="NC_015275.1"/>
</dbReference>
<dbReference type="Pfam" id="PF00082">
    <property type="entry name" value="Peptidase_S8"/>
    <property type="match status" value="2"/>
</dbReference>
<dbReference type="InterPro" id="IPR034045">
    <property type="entry name" value="Pep_S8_CspA-like"/>
</dbReference>
<evidence type="ECO:0000256" key="5">
    <source>
        <dbReference type="PIRSR" id="PIRSR615500-1"/>
    </source>
</evidence>
<feature type="active site" description="Charge relay system" evidence="5 6">
    <location>
        <position position="496"/>
    </location>
</feature>
<dbReference type="KEGG" id="cle:Clole_1694"/>
<dbReference type="InterPro" id="IPR015500">
    <property type="entry name" value="Peptidase_S8_subtilisin-rel"/>
</dbReference>
<comment type="similarity">
    <text evidence="1 6">Belongs to the peptidase S8 family.</text>
</comment>